<evidence type="ECO:0000256" key="1">
    <source>
        <dbReference type="SAM" id="MobiDB-lite"/>
    </source>
</evidence>
<keyword evidence="3" id="KW-1185">Reference proteome</keyword>
<sequence length="102" mass="11155">MPSTWNLSSGCLGFYKTKNPDTDITEQALPPNHARSSTRDKNSNTDPIPGTALRAASLAPPEEYQDDGEKKEAVRIVFVSYKEPPSPDGASCEAELEREETT</sequence>
<comment type="caution">
    <text evidence="2">The sequence shown here is derived from an EMBL/GenBank/DDBJ whole genome shotgun (WGS) entry which is preliminary data.</text>
</comment>
<evidence type="ECO:0000313" key="3">
    <source>
        <dbReference type="Proteomes" id="UP001150941"/>
    </source>
</evidence>
<protein>
    <submittedName>
        <fullName evidence="2">Uncharacterized protein</fullName>
    </submittedName>
</protein>
<feature type="region of interest" description="Disordered" evidence="1">
    <location>
        <begin position="17"/>
        <end position="102"/>
    </location>
</feature>
<gene>
    <name evidence="2" type="ORF">N7468_008843</name>
</gene>
<accession>A0A9W9NJ94</accession>
<proteinExistence type="predicted"/>
<dbReference type="EMBL" id="JAPQKS010000007">
    <property type="protein sequence ID" value="KAJ5219639.1"/>
    <property type="molecule type" value="Genomic_DNA"/>
</dbReference>
<dbReference type="RefSeq" id="XP_058326469.1">
    <property type="nucleotide sequence ID" value="XM_058478139.1"/>
</dbReference>
<organism evidence="2 3">
    <name type="scientific">Penicillium chermesinum</name>
    <dbReference type="NCBI Taxonomy" id="63820"/>
    <lineage>
        <taxon>Eukaryota</taxon>
        <taxon>Fungi</taxon>
        <taxon>Dikarya</taxon>
        <taxon>Ascomycota</taxon>
        <taxon>Pezizomycotina</taxon>
        <taxon>Eurotiomycetes</taxon>
        <taxon>Eurotiomycetidae</taxon>
        <taxon>Eurotiales</taxon>
        <taxon>Aspergillaceae</taxon>
        <taxon>Penicillium</taxon>
    </lineage>
</organism>
<dbReference type="Proteomes" id="UP001150941">
    <property type="component" value="Unassembled WGS sequence"/>
</dbReference>
<dbReference type="AlphaFoldDB" id="A0A9W9NJ94"/>
<dbReference type="GeneID" id="83205442"/>
<reference evidence="2" key="2">
    <citation type="journal article" date="2023" name="IMA Fungus">
        <title>Comparative genomic study of the Penicillium genus elucidates a diverse pangenome and 15 lateral gene transfer events.</title>
        <authorList>
            <person name="Petersen C."/>
            <person name="Sorensen T."/>
            <person name="Nielsen M.R."/>
            <person name="Sondergaard T.E."/>
            <person name="Sorensen J.L."/>
            <person name="Fitzpatrick D.A."/>
            <person name="Frisvad J.C."/>
            <person name="Nielsen K.L."/>
        </authorList>
    </citation>
    <scope>NUCLEOTIDE SEQUENCE</scope>
    <source>
        <strain evidence="2">IBT 19713</strain>
    </source>
</reference>
<evidence type="ECO:0000313" key="2">
    <source>
        <dbReference type="EMBL" id="KAJ5219639.1"/>
    </source>
</evidence>
<name>A0A9W9NJ94_9EURO</name>
<reference evidence="2" key="1">
    <citation type="submission" date="2022-11" db="EMBL/GenBank/DDBJ databases">
        <authorList>
            <person name="Petersen C."/>
        </authorList>
    </citation>
    <scope>NUCLEOTIDE SEQUENCE</scope>
    <source>
        <strain evidence="2">IBT 19713</strain>
    </source>
</reference>